<dbReference type="EMBL" id="OV696688">
    <property type="protein sequence ID" value="CAH1257559.1"/>
    <property type="molecule type" value="Genomic_DNA"/>
</dbReference>
<dbReference type="AlphaFoldDB" id="A0A8J9ZLE3"/>
<sequence>MAAFSNNFVEEGRFSSGVCLKRDRPLTKTYHHLTDSLMSKPLFSHKRVAHPNKQRYTCLLSVGSTPGVHLYLLKSWYDVSRTGRRQTAITSHHANKEYKKHSSNSFIIPST</sequence>
<keyword evidence="2" id="KW-1185">Reference proteome</keyword>
<organism evidence="1 2">
    <name type="scientific">Branchiostoma lanceolatum</name>
    <name type="common">Common lancelet</name>
    <name type="synonym">Amphioxus lanceolatum</name>
    <dbReference type="NCBI Taxonomy" id="7740"/>
    <lineage>
        <taxon>Eukaryota</taxon>
        <taxon>Metazoa</taxon>
        <taxon>Chordata</taxon>
        <taxon>Cephalochordata</taxon>
        <taxon>Leptocardii</taxon>
        <taxon>Amphioxiformes</taxon>
        <taxon>Branchiostomatidae</taxon>
        <taxon>Branchiostoma</taxon>
    </lineage>
</organism>
<evidence type="ECO:0000313" key="1">
    <source>
        <dbReference type="EMBL" id="CAH1257559.1"/>
    </source>
</evidence>
<protein>
    <submittedName>
        <fullName evidence="1">Hypp1856 protein</fullName>
    </submittedName>
</protein>
<accession>A0A8J9ZLE3</accession>
<name>A0A8J9ZLE3_BRALA</name>
<reference evidence="1" key="1">
    <citation type="submission" date="2022-01" db="EMBL/GenBank/DDBJ databases">
        <authorList>
            <person name="Braso-Vives M."/>
        </authorList>
    </citation>
    <scope>NUCLEOTIDE SEQUENCE</scope>
</reference>
<dbReference type="Proteomes" id="UP000838412">
    <property type="component" value="Chromosome 3"/>
</dbReference>
<gene>
    <name evidence="1" type="primary">Hypp1856</name>
    <name evidence="1" type="ORF">BLAG_LOCUS15431</name>
</gene>
<proteinExistence type="predicted"/>
<evidence type="ECO:0000313" key="2">
    <source>
        <dbReference type="Proteomes" id="UP000838412"/>
    </source>
</evidence>